<reference evidence="2" key="1">
    <citation type="submission" date="2019-11" db="EMBL/GenBank/DDBJ databases">
        <title>Draft Genome Sequence of Plant Growth-Promoting Rhizosphere-Associated Bacteria.</title>
        <authorList>
            <person name="Vasilyev I.Y."/>
            <person name="Radchenko V."/>
            <person name="Ilnitskaya E.V."/>
        </authorList>
    </citation>
    <scope>NUCLEOTIDE SEQUENCE</scope>
    <source>
        <strain evidence="2">VRA_517_n</strain>
    </source>
</reference>
<protein>
    <submittedName>
        <fullName evidence="2">Uncharacterized protein</fullName>
    </submittedName>
</protein>
<dbReference type="RefSeq" id="WP_154303304.1">
    <property type="nucleotide sequence ID" value="NZ_CP064845.1"/>
</dbReference>
<dbReference type="AlphaFoldDB" id="A0A6A8LL00"/>
<evidence type="ECO:0000313" key="2">
    <source>
        <dbReference type="EMBL" id="MSE04146.1"/>
    </source>
</evidence>
<gene>
    <name evidence="2" type="ORF">GKC39_19070</name>
</gene>
<evidence type="ECO:0000256" key="1">
    <source>
        <dbReference type="SAM" id="Coils"/>
    </source>
</evidence>
<accession>A0A6A8LL00</accession>
<keyword evidence="1" id="KW-0175">Coiled coil</keyword>
<organism evidence="2">
    <name type="scientific">Bacillus velezensis</name>
    <dbReference type="NCBI Taxonomy" id="492670"/>
    <lineage>
        <taxon>Bacteria</taxon>
        <taxon>Bacillati</taxon>
        <taxon>Bacillota</taxon>
        <taxon>Bacilli</taxon>
        <taxon>Bacillales</taxon>
        <taxon>Bacillaceae</taxon>
        <taxon>Bacillus</taxon>
        <taxon>Bacillus amyloliquefaciens group</taxon>
    </lineage>
</organism>
<sequence>MEAFEKNILPLDILQERLQKVSNEKRELEQTKNEIIIQLGSVDSKLIEPEKIESNCYNC</sequence>
<dbReference type="EMBL" id="WKKV01000016">
    <property type="protein sequence ID" value="MSE04146.1"/>
    <property type="molecule type" value="Genomic_DNA"/>
</dbReference>
<proteinExistence type="predicted"/>
<feature type="coiled-coil region" evidence="1">
    <location>
        <begin position="11"/>
        <end position="38"/>
    </location>
</feature>
<comment type="caution">
    <text evidence="2">The sequence shown here is derived from an EMBL/GenBank/DDBJ whole genome shotgun (WGS) entry which is preliminary data.</text>
</comment>
<name>A0A6A8LL00_BACVE</name>